<feature type="domain" description="NTF2" evidence="1">
    <location>
        <begin position="59"/>
        <end position="153"/>
    </location>
</feature>
<evidence type="ECO:0000313" key="3">
    <source>
        <dbReference type="Proteomes" id="UP000694620"/>
    </source>
</evidence>
<dbReference type="OrthoDB" id="6507044at2759"/>
<dbReference type="SUPFAM" id="SSF54427">
    <property type="entry name" value="NTF2-like"/>
    <property type="match status" value="1"/>
</dbReference>
<evidence type="ECO:0000259" key="1">
    <source>
        <dbReference type="PROSITE" id="PS50177"/>
    </source>
</evidence>
<gene>
    <name evidence="2" type="primary">nutf2l</name>
</gene>
<evidence type="ECO:0000313" key="2">
    <source>
        <dbReference type="Ensembl" id="ENSECRP00000028672.1"/>
    </source>
</evidence>
<dbReference type="Gene3D" id="3.10.450.50">
    <property type="match status" value="1"/>
</dbReference>
<dbReference type="InterPro" id="IPR002075">
    <property type="entry name" value="NTF2_dom"/>
</dbReference>
<dbReference type="AlphaFoldDB" id="A0A8C4T8C7"/>
<protein>
    <submittedName>
        <fullName evidence="2">Nuclear transport factor 2, like</fullName>
    </submittedName>
</protein>
<reference evidence="2" key="3">
    <citation type="submission" date="2025-09" db="UniProtKB">
        <authorList>
            <consortium name="Ensembl"/>
        </authorList>
    </citation>
    <scope>IDENTIFICATION</scope>
</reference>
<organism evidence="2 3">
    <name type="scientific">Erpetoichthys calabaricus</name>
    <name type="common">Rope fish</name>
    <name type="synonym">Calamoichthys calabaricus</name>
    <dbReference type="NCBI Taxonomy" id="27687"/>
    <lineage>
        <taxon>Eukaryota</taxon>
        <taxon>Metazoa</taxon>
        <taxon>Chordata</taxon>
        <taxon>Craniata</taxon>
        <taxon>Vertebrata</taxon>
        <taxon>Euteleostomi</taxon>
        <taxon>Actinopterygii</taxon>
        <taxon>Polypteriformes</taxon>
        <taxon>Polypteridae</taxon>
        <taxon>Erpetoichthys</taxon>
    </lineage>
</organism>
<dbReference type="PROSITE" id="PS50177">
    <property type="entry name" value="NTF2_DOMAIN"/>
    <property type="match status" value="1"/>
</dbReference>
<name>A0A8C4T8C7_ERPCA</name>
<keyword evidence="3" id="KW-1185">Reference proteome</keyword>
<dbReference type="InterPro" id="IPR032710">
    <property type="entry name" value="NTF2-like_dom_sf"/>
</dbReference>
<proteinExistence type="predicted"/>
<dbReference type="Proteomes" id="UP000694620">
    <property type="component" value="Chromosome 13"/>
</dbReference>
<dbReference type="GeneTree" id="ENSGT00510000047030"/>
<dbReference type="GeneID" id="114663448"/>
<dbReference type="GO" id="GO:0006913">
    <property type="term" value="P:nucleocytoplasmic transport"/>
    <property type="evidence" value="ECO:0007669"/>
    <property type="project" value="InterPro"/>
</dbReference>
<dbReference type="Ensembl" id="ENSECRT00000029282.1">
    <property type="protein sequence ID" value="ENSECRP00000028672.1"/>
    <property type="gene ID" value="ENSECRG00000019402.1"/>
</dbReference>
<dbReference type="PANTHER" id="PTHR12612">
    <property type="entry name" value="NUCLEAR TRANSPORT FACTOR 2"/>
    <property type="match status" value="1"/>
</dbReference>
<dbReference type="InterPro" id="IPR045875">
    <property type="entry name" value="NTF2"/>
</dbReference>
<dbReference type="InterPro" id="IPR018222">
    <property type="entry name" value="Nuclear_transport_factor_2_euk"/>
</dbReference>
<reference evidence="2" key="2">
    <citation type="submission" date="2025-08" db="UniProtKB">
        <authorList>
            <consortium name="Ensembl"/>
        </authorList>
    </citation>
    <scope>IDENTIFICATION</scope>
</reference>
<dbReference type="CDD" id="cd00780">
    <property type="entry name" value="NTF2"/>
    <property type="match status" value="1"/>
</dbReference>
<reference evidence="2" key="1">
    <citation type="submission" date="2021-06" db="EMBL/GenBank/DDBJ databases">
        <authorList>
            <consortium name="Wellcome Sanger Institute Data Sharing"/>
        </authorList>
    </citation>
    <scope>NUCLEOTIDE SEQUENCE [LARGE SCALE GENOMIC DNA]</scope>
</reference>
<sequence length="159" mass="17782">MTDMVTCNPLLSHWLFLSASFENGVIQFVFPFKESAICSITPKKSKVNLVGVFTLSSAFGCSFRKTDSSCLTWEGEGFCGKNAILQKLTQLPFEKVQHSITAEDHQPTPDSCVISMVVGQVKVDNDPVMGFHQLFHLKNVNSKWICTNDMFRLSLHNFG</sequence>
<dbReference type="RefSeq" id="XP_051791682.1">
    <property type="nucleotide sequence ID" value="XM_051935722.1"/>
</dbReference>
<dbReference type="Pfam" id="PF02136">
    <property type="entry name" value="NTF2"/>
    <property type="match status" value="1"/>
</dbReference>
<accession>A0A8C4T8C7</accession>